<feature type="domain" description="Transglycosylase SLT" evidence="3">
    <location>
        <begin position="27"/>
        <end position="323"/>
    </location>
</feature>
<dbReference type="InterPro" id="IPR043426">
    <property type="entry name" value="MltB-like"/>
</dbReference>
<feature type="region of interest" description="Disordered" evidence="1">
    <location>
        <begin position="339"/>
        <end position="360"/>
    </location>
</feature>
<protein>
    <submittedName>
        <fullName evidence="4">Lytic murein transglycosylase B</fullName>
    </submittedName>
</protein>
<dbReference type="Proteomes" id="UP001549691">
    <property type="component" value="Unassembled WGS sequence"/>
</dbReference>
<feature type="compositionally biased region" description="Basic residues" evidence="1">
    <location>
        <begin position="348"/>
        <end position="360"/>
    </location>
</feature>
<dbReference type="Gene3D" id="1.10.530.10">
    <property type="match status" value="1"/>
</dbReference>
<evidence type="ECO:0000313" key="4">
    <source>
        <dbReference type="EMBL" id="MET7014312.1"/>
    </source>
</evidence>
<dbReference type="RefSeq" id="WP_354600774.1">
    <property type="nucleotide sequence ID" value="NZ_JBEWZI010000008.1"/>
</dbReference>
<dbReference type="Pfam" id="PF13406">
    <property type="entry name" value="SLT_2"/>
    <property type="match status" value="1"/>
</dbReference>
<dbReference type="InterPro" id="IPR031304">
    <property type="entry name" value="SLT_2"/>
</dbReference>
<dbReference type="EMBL" id="JBEWZI010000008">
    <property type="protein sequence ID" value="MET7014312.1"/>
    <property type="molecule type" value="Genomic_DNA"/>
</dbReference>
<comment type="caution">
    <text evidence="4">The sequence shown here is derived from an EMBL/GenBank/DDBJ whole genome shotgun (WGS) entry which is preliminary data.</text>
</comment>
<dbReference type="Gene3D" id="1.10.8.350">
    <property type="entry name" value="Bacterial muramidase"/>
    <property type="match status" value="1"/>
</dbReference>
<evidence type="ECO:0000259" key="3">
    <source>
        <dbReference type="Pfam" id="PF13406"/>
    </source>
</evidence>
<feature type="chain" id="PRO_5047143859" evidence="2">
    <location>
        <begin position="23"/>
        <end position="360"/>
    </location>
</feature>
<name>A0ABV2TK56_9RHOO</name>
<dbReference type="PANTHER" id="PTHR30163:SF9">
    <property type="entry name" value="MEMBRANE-BOUND LYTIC MUREIN TRANSGLYCOSYLASE B"/>
    <property type="match status" value="1"/>
</dbReference>
<dbReference type="SUPFAM" id="SSF53955">
    <property type="entry name" value="Lysozyme-like"/>
    <property type="match status" value="1"/>
</dbReference>
<accession>A0ABV2TK56</accession>
<sequence>MNTKPILLALCASLLLPLSAQAGYFSQREDVQSFIRDLAQRENFQPEILQAAFDDAQELPKVIELIRPPSNPGVRSWQRYRPRFINNQRISAGVQFWREHAASLAAAEAKTGVPAEIIVGIIGVETVYGRNMGNFSALSALSTLAFDYPPRAELFRRELEALFLLAREQNRDVRDYRGSYAGALGQPQFLPSSIRNFAVDGDQDGRIDLRESPRDAIFSVGNFLAGHGWQRGARIVMAAQVEDEAQAKVLVDAGILPAVNGQMLRQAGVHSNLPEQASELVTLVDMVSPGFQTEYWLGFQNFYVITRYNRSSFYAMSVHDLGQAVKLEFEARRDLTQLSHSPAQGRKVAPRKPGKTAKRR</sequence>
<proteinExistence type="predicted"/>
<dbReference type="NCBIfam" id="TIGR02282">
    <property type="entry name" value="MltB"/>
    <property type="match status" value="1"/>
</dbReference>
<organism evidence="4 5">
    <name type="scientific">Uliginosibacterium flavum</name>
    <dbReference type="NCBI Taxonomy" id="1396831"/>
    <lineage>
        <taxon>Bacteria</taxon>
        <taxon>Pseudomonadati</taxon>
        <taxon>Pseudomonadota</taxon>
        <taxon>Betaproteobacteria</taxon>
        <taxon>Rhodocyclales</taxon>
        <taxon>Zoogloeaceae</taxon>
        <taxon>Uliginosibacterium</taxon>
    </lineage>
</organism>
<evidence type="ECO:0000256" key="2">
    <source>
        <dbReference type="SAM" id="SignalP"/>
    </source>
</evidence>
<keyword evidence="2" id="KW-0732">Signal</keyword>
<keyword evidence="5" id="KW-1185">Reference proteome</keyword>
<dbReference type="InterPro" id="IPR023346">
    <property type="entry name" value="Lysozyme-like_dom_sf"/>
</dbReference>
<feature type="signal peptide" evidence="2">
    <location>
        <begin position="1"/>
        <end position="22"/>
    </location>
</feature>
<dbReference type="CDD" id="cd13399">
    <property type="entry name" value="Slt35-like"/>
    <property type="match status" value="1"/>
</dbReference>
<gene>
    <name evidence="4" type="primary">mltB</name>
    <name evidence="4" type="ORF">ABXR19_08920</name>
</gene>
<evidence type="ECO:0000256" key="1">
    <source>
        <dbReference type="SAM" id="MobiDB-lite"/>
    </source>
</evidence>
<evidence type="ECO:0000313" key="5">
    <source>
        <dbReference type="Proteomes" id="UP001549691"/>
    </source>
</evidence>
<dbReference type="InterPro" id="IPR011757">
    <property type="entry name" value="Lytic_transglycosylase_MltB"/>
</dbReference>
<reference evidence="4 5" key="1">
    <citation type="submission" date="2024-07" db="EMBL/GenBank/DDBJ databases">
        <title>Uliginosibacterium flavum JJ3220;KACC:17644.</title>
        <authorList>
            <person name="Kim M.K."/>
        </authorList>
    </citation>
    <scope>NUCLEOTIDE SEQUENCE [LARGE SCALE GENOMIC DNA]</scope>
    <source>
        <strain evidence="4 5">KACC:17644</strain>
    </source>
</reference>
<dbReference type="PANTHER" id="PTHR30163">
    <property type="entry name" value="MEMBRANE-BOUND LYTIC MUREIN TRANSGLYCOSYLASE B"/>
    <property type="match status" value="1"/>
</dbReference>